<evidence type="ECO:0000313" key="1">
    <source>
        <dbReference type="EMBL" id="SAY38505.1"/>
    </source>
</evidence>
<organism evidence="1 2">
    <name type="scientific">Candidatus Synechococcus spongiarum</name>
    <dbReference type="NCBI Taxonomy" id="431041"/>
    <lineage>
        <taxon>Bacteria</taxon>
        <taxon>Bacillati</taxon>
        <taxon>Cyanobacteriota</taxon>
        <taxon>Cyanophyceae</taxon>
        <taxon>Synechococcales</taxon>
        <taxon>Synechococcaceae</taxon>
        <taxon>Synechococcus</taxon>
    </lineage>
</organism>
<proteinExistence type="predicted"/>
<dbReference type="Proteomes" id="UP000182631">
    <property type="component" value="Unassembled WGS sequence"/>
</dbReference>
<evidence type="ECO:0008006" key="3">
    <source>
        <dbReference type="Google" id="ProtNLM"/>
    </source>
</evidence>
<dbReference type="EMBL" id="FITM01000044">
    <property type="protein sequence ID" value="SAY38505.1"/>
    <property type="molecule type" value="Genomic_DNA"/>
</dbReference>
<dbReference type="AlphaFoldDB" id="A0A165AF05"/>
<dbReference type="RefSeq" id="WP_074456979.1">
    <property type="nucleotide sequence ID" value="NZ_FITM01000044.1"/>
</dbReference>
<dbReference type="OrthoDB" id="9815944at2"/>
<gene>
    <name evidence="1" type="ORF">FLM9_389</name>
</gene>
<keyword evidence="2" id="KW-1185">Reference proteome</keyword>
<name>A0A165AF05_9SYNE</name>
<sequence>MTGKPLARGNLELEVADFGLIMEAKMDLRPPTVFVGPSNTGKSYLAILMYALHRFFASRLSLRNWRRTLRLGQRTLPDDIIHGVGSWRPFCCISAT</sequence>
<evidence type="ECO:0000313" key="2">
    <source>
        <dbReference type="Proteomes" id="UP000182631"/>
    </source>
</evidence>
<reference evidence="2" key="1">
    <citation type="submission" date="2016-02" db="EMBL/GenBank/DDBJ databases">
        <authorList>
            <person name="liu f."/>
        </authorList>
    </citation>
    <scope>NUCLEOTIDE SEQUENCE [LARGE SCALE GENOMIC DNA]</scope>
</reference>
<accession>A0A165AF05</accession>
<protein>
    <recommendedName>
        <fullName evidence="3">AAA domain-containing protein</fullName>
    </recommendedName>
</protein>